<dbReference type="AlphaFoldDB" id="A0A0F4TT59"/>
<evidence type="ECO:0000313" key="2">
    <source>
        <dbReference type="Proteomes" id="UP000033500"/>
    </source>
</evidence>
<comment type="caution">
    <text evidence="1">The sequence shown here is derived from an EMBL/GenBank/DDBJ whole genome shotgun (WGS) entry which is preliminary data.</text>
</comment>
<protein>
    <submittedName>
        <fullName evidence="1">RNA helicase</fullName>
    </submittedName>
</protein>
<dbReference type="PATRIC" id="fig|294.131.peg.3649"/>
<keyword evidence="1" id="KW-0067">ATP-binding</keyword>
<organism evidence="1 2">
    <name type="scientific">Pseudomonas fluorescens</name>
    <dbReference type="NCBI Taxonomy" id="294"/>
    <lineage>
        <taxon>Bacteria</taxon>
        <taxon>Pseudomonadati</taxon>
        <taxon>Pseudomonadota</taxon>
        <taxon>Gammaproteobacteria</taxon>
        <taxon>Pseudomonadales</taxon>
        <taxon>Pseudomonadaceae</taxon>
        <taxon>Pseudomonas</taxon>
    </lineage>
</organism>
<sequence>MDADSIANWMLAQIDREACIYQDDVVDHLVKAGREDLLIENADGNQVLGKAVLSAFRKLTPDTVVWVKPDRYWRFRVAEDEPGRDARG</sequence>
<accession>A0A0F4TT59</accession>
<reference evidence="1 2" key="1">
    <citation type="submission" date="2015-03" db="EMBL/GenBank/DDBJ databases">
        <title>Comparative genomics of Pseudomonas insights into diversity of traits involved in vanlence and defense.</title>
        <authorList>
            <person name="Qin Y."/>
        </authorList>
    </citation>
    <scope>NUCLEOTIDE SEQUENCE [LARGE SCALE GENOMIC DNA]</scope>
    <source>
        <strain evidence="1 2">C3</strain>
    </source>
</reference>
<dbReference type="InterPro" id="IPR054228">
    <property type="entry name" value="DUF6953"/>
</dbReference>
<evidence type="ECO:0000313" key="1">
    <source>
        <dbReference type="EMBL" id="KJZ47616.1"/>
    </source>
</evidence>
<keyword evidence="1" id="KW-0547">Nucleotide-binding</keyword>
<dbReference type="Proteomes" id="UP000033500">
    <property type="component" value="Unassembled WGS sequence"/>
</dbReference>
<keyword evidence="1" id="KW-0347">Helicase</keyword>
<dbReference type="RefSeq" id="WP_046045434.1">
    <property type="nucleotide sequence ID" value="NZ_LACD01000003.1"/>
</dbReference>
<dbReference type="GO" id="GO:0004386">
    <property type="term" value="F:helicase activity"/>
    <property type="evidence" value="ECO:0007669"/>
    <property type="project" value="UniProtKB-KW"/>
</dbReference>
<name>A0A0F4TT59_PSEFL</name>
<dbReference type="Pfam" id="PF22266">
    <property type="entry name" value="DUF6953"/>
    <property type="match status" value="1"/>
</dbReference>
<gene>
    <name evidence="1" type="ORF">VC34_04430</name>
</gene>
<keyword evidence="1" id="KW-0378">Hydrolase</keyword>
<proteinExistence type="predicted"/>
<dbReference type="EMBL" id="LACD01000003">
    <property type="protein sequence ID" value="KJZ47616.1"/>
    <property type="molecule type" value="Genomic_DNA"/>
</dbReference>